<name>A0A183JWE8_9TREM</name>
<evidence type="ECO:0000313" key="1">
    <source>
        <dbReference type="EMBL" id="VDP24663.1"/>
    </source>
</evidence>
<gene>
    <name evidence="1" type="ORF">SCUD_LOCUS7043</name>
</gene>
<dbReference type="AlphaFoldDB" id="A0A183JWE8"/>
<sequence length="150" mass="16755">MRLDGLDFADDLGLLSHTQEPMQEKATSVAAASAAAGFSIHKGESKILRYNKACNNPITLDREDLEDVISFTYLGSIINEHGGSDADVNARIGKKRAAYSQLKNIWNSNQLSANQHQSHNFHRKYQNSYTICSGNLKNYENHHPEDTSVY</sequence>
<accession>A0A183JWE8</accession>
<dbReference type="PANTHER" id="PTHR47027">
    <property type="entry name" value="REVERSE TRANSCRIPTASE DOMAIN-CONTAINING PROTEIN"/>
    <property type="match status" value="1"/>
</dbReference>
<organism evidence="3">
    <name type="scientific">Schistosoma curassoni</name>
    <dbReference type="NCBI Taxonomy" id="6186"/>
    <lineage>
        <taxon>Eukaryota</taxon>
        <taxon>Metazoa</taxon>
        <taxon>Spiralia</taxon>
        <taxon>Lophotrochozoa</taxon>
        <taxon>Platyhelminthes</taxon>
        <taxon>Trematoda</taxon>
        <taxon>Digenea</taxon>
        <taxon>Strigeidida</taxon>
        <taxon>Schistosomatoidea</taxon>
        <taxon>Schistosomatidae</taxon>
        <taxon>Schistosoma</taxon>
    </lineage>
</organism>
<dbReference type="EMBL" id="UZAK01032237">
    <property type="protein sequence ID" value="VDP24663.1"/>
    <property type="molecule type" value="Genomic_DNA"/>
</dbReference>
<proteinExistence type="predicted"/>
<dbReference type="Proteomes" id="UP000279833">
    <property type="component" value="Unassembled WGS sequence"/>
</dbReference>
<evidence type="ECO:0000313" key="3">
    <source>
        <dbReference type="WBParaSite" id="SCUD_0000704301-mRNA-1"/>
    </source>
</evidence>
<keyword evidence="2" id="KW-1185">Reference proteome</keyword>
<reference evidence="1 2" key="2">
    <citation type="submission" date="2018-11" db="EMBL/GenBank/DDBJ databases">
        <authorList>
            <consortium name="Pathogen Informatics"/>
        </authorList>
    </citation>
    <scope>NUCLEOTIDE SEQUENCE [LARGE SCALE GENOMIC DNA]</scope>
    <source>
        <strain evidence="1">Dakar</strain>
        <strain evidence="2">Dakar, Senegal</strain>
    </source>
</reference>
<reference evidence="3" key="1">
    <citation type="submission" date="2016-06" db="UniProtKB">
        <authorList>
            <consortium name="WormBaseParasite"/>
        </authorList>
    </citation>
    <scope>IDENTIFICATION</scope>
</reference>
<evidence type="ECO:0000313" key="2">
    <source>
        <dbReference type="Proteomes" id="UP000279833"/>
    </source>
</evidence>
<dbReference type="PANTHER" id="PTHR47027:SF25">
    <property type="entry name" value="REVERSE TRANSCRIPTASE DOMAIN-CONTAINING PROTEIN"/>
    <property type="match status" value="1"/>
</dbReference>
<dbReference type="WBParaSite" id="SCUD_0000704301-mRNA-1">
    <property type="protein sequence ID" value="SCUD_0000704301-mRNA-1"/>
    <property type="gene ID" value="SCUD_0000704301"/>
</dbReference>
<dbReference type="STRING" id="6186.A0A183JWE8"/>
<protein>
    <submittedName>
        <fullName evidence="3">Reverse transcriptase domain-containing protein</fullName>
    </submittedName>
</protein>